<gene>
    <name evidence="1" type="ORF">LCGC14_1821730</name>
</gene>
<protein>
    <submittedName>
        <fullName evidence="1">Uncharacterized protein</fullName>
    </submittedName>
</protein>
<dbReference type="AlphaFoldDB" id="A0A0F9GIV6"/>
<sequence>MEVAKRYRVNVSTSVKGIKTYDCTVDMTGAEMEEVVAESDKLVALLDSRYPAPLEGK</sequence>
<reference evidence="1" key="1">
    <citation type="journal article" date="2015" name="Nature">
        <title>Complex archaea that bridge the gap between prokaryotes and eukaryotes.</title>
        <authorList>
            <person name="Spang A."/>
            <person name="Saw J.H."/>
            <person name="Jorgensen S.L."/>
            <person name="Zaremba-Niedzwiedzka K."/>
            <person name="Martijn J."/>
            <person name="Lind A.E."/>
            <person name="van Eijk R."/>
            <person name="Schleper C."/>
            <person name="Guy L."/>
            <person name="Ettema T.J."/>
        </authorList>
    </citation>
    <scope>NUCLEOTIDE SEQUENCE</scope>
</reference>
<comment type="caution">
    <text evidence="1">The sequence shown here is derived from an EMBL/GenBank/DDBJ whole genome shotgun (WGS) entry which is preliminary data.</text>
</comment>
<organism evidence="1">
    <name type="scientific">marine sediment metagenome</name>
    <dbReference type="NCBI Taxonomy" id="412755"/>
    <lineage>
        <taxon>unclassified sequences</taxon>
        <taxon>metagenomes</taxon>
        <taxon>ecological metagenomes</taxon>
    </lineage>
</organism>
<accession>A0A0F9GIV6</accession>
<proteinExistence type="predicted"/>
<name>A0A0F9GIV6_9ZZZZ</name>
<dbReference type="EMBL" id="LAZR01017849">
    <property type="protein sequence ID" value="KKL98708.1"/>
    <property type="molecule type" value="Genomic_DNA"/>
</dbReference>
<evidence type="ECO:0000313" key="1">
    <source>
        <dbReference type="EMBL" id="KKL98708.1"/>
    </source>
</evidence>